<evidence type="ECO:0000313" key="2">
    <source>
        <dbReference type="EMBL" id="CAB4183104.1"/>
    </source>
</evidence>
<proteinExistence type="predicted"/>
<sequence>MNKFIKPPEGYQYMLRIVRYSEDVDLKNYYSFLGNVISISDSEIIFRDVKNNFFFPQRKYWAKVKMNDIKLSDENLLSVSIKVPNGEYANFEVDRDLVSSIDEENLSERNQEFVIQNNL</sequence>
<protein>
    <submittedName>
        <fullName evidence="3">Uncharacterized protein</fullName>
    </submittedName>
</protein>
<evidence type="ECO:0000313" key="3">
    <source>
        <dbReference type="EMBL" id="CAB4213027.1"/>
    </source>
</evidence>
<name>A0A6J5SG73_9CAUD</name>
<dbReference type="EMBL" id="LR796424">
    <property type="protein sequence ID" value="CAB4144636.1"/>
    <property type="molecule type" value="Genomic_DNA"/>
</dbReference>
<dbReference type="EMBL" id="LR797029">
    <property type="protein sequence ID" value="CAB4183104.1"/>
    <property type="molecule type" value="Genomic_DNA"/>
</dbReference>
<reference evidence="3" key="1">
    <citation type="submission" date="2020-05" db="EMBL/GenBank/DDBJ databases">
        <authorList>
            <person name="Chiriac C."/>
            <person name="Salcher M."/>
            <person name="Ghai R."/>
            <person name="Kavagutti S V."/>
        </authorList>
    </citation>
    <scope>NUCLEOTIDE SEQUENCE</scope>
</reference>
<organism evidence="3">
    <name type="scientific">uncultured Caudovirales phage</name>
    <dbReference type="NCBI Taxonomy" id="2100421"/>
    <lineage>
        <taxon>Viruses</taxon>
        <taxon>Duplodnaviria</taxon>
        <taxon>Heunggongvirae</taxon>
        <taxon>Uroviricota</taxon>
        <taxon>Caudoviricetes</taxon>
        <taxon>Peduoviridae</taxon>
        <taxon>Maltschvirus</taxon>
        <taxon>Maltschvirus maltsch</taxon>
    </lineage>
</organism>
<evidence type="ECO:0000313" key="1">
    <source>
        <dbReference type="EMBL" id="CAB4144636.1"/>
    </source>
</evidence>
<gene>
    <name evidence="2" type="ORF">UFOVP1089_38</name>
    <name evidence="3" type="ORF">UFOVP1443_57</name>
    <name evidence="1" type="ORF">UFOVP459_47</name>
</gene>
<accession>A0A6J5SG73</accession>
<dbReference type="EMBL" id="LR797389">
    <property type="protein sequence ID" value="CAB4213027.1"/>
    <property type="molecule type" value="Genomic_DNA"/>
</dbReference>